<dbReference type="KEGG" id="bkr:AAFP32_04275"/>
<evidence type="ECO:0000256" key="7">
    <source>
        <dbReference type="ARBA" id="ARBA00022989"/>
    </source>
</evidence>
<comment type="subcellular location">
    <subcellularLocation>
        <location evidence="1">Cell membrane</location>
        <topology evidence="1">Multi-pass membrane protein</topology>
    </subcellularLocation>
</comment>
<feature type="transmembrane region" description="Helical" evidence="10">
    <location>
        <begin position="299"/>
        <end position="320"/>
    </location>
</feature>
<evidence type="ECO:0000256" key="9">
    <source>
        <dbReference type="RuleBase" id="RU362091"/>
    </source>
</evidence>
<dbReference type="PANTHER" id="PTHR48086">
    <property type="entry name" value="SODIUM/PROLINE SYMPORTER-RELATED"/>
    <property type="match status" value="1"/>
</dbReference>
<feature type="transmembrane region" description="Helical" evidence="10">
    <location>
        <begin position="179"/>
        <end position="197"/>
    </location>
</feature>
<dbReference type="EMBL" id="CP158281">
    <property type="protein sequence ID" value="XBV89955.1"/>
    <property type="molecule type" value="Genomic_DNA"/>
</dbReference>
<dbReference type="Gene3D" id="1.20.1730.10">
    <property type="entry name" value="Sodium/glucose cotransporter"/>
    <property type="match status" value="1"/>
</dbReference>
<gene>
    <name evidence="11" type="ORF">AAFP32_04275</name>
</gene>
<dbReference type="PROSITE" id="PS50283">
    <property type="entry name" value="NA_SOLUT_SYMP_3"/>
    <property type="match status" value="1"/>
</dbReference>
<comment type="similarity">
    <text evidence="2 9">Belongs to the sodium:solute symporter (SSF) (TC 2.A.21) family.</text>
</comment>
<evidence type="ECO:0000256" key="3">
    <source>
        <dbReference type="ARBA" id="ARBA00022448"/>
    </source>
</evidence>
<evidence type="ECO:0000313" key="11">
    <source>
        <dbReference type="EMBL" id="XBV89955.1"/>
    </source>
</evidence>
<dbReference type="GO" id="GO:0015293">
    <property type="term" value="F:symporter activity"/>
    <property type="evidence" value="ECO:0007669"/>
    <property type="project" value="UniProtKB-KW"/>
</dbReference>
<evidence type="ECO:0000256" key="6">
    <source>
        <dbReference type="ARBA" id="ARBA00022847"/>
    </source>
</evidence>
<keyword evidence="8 10" id="KW-0472">Membrane</keyword>
<feature type="transmembrane region" description="Helical" evidence="10">
    <location>
        <begin position="71"/>
        <end position="94"/>
    </location>
</feature>
<feature type="transmembrane region" description="Helical" evidence="10">
    <location>
        <begin position="100"/>
        <end position="121"/>
    </location>
</feature>
<organism evidence="11">
    <name type="scientific">Brevibacterium koreense</name>
    <dbReference type="NCBI Taxonomy" id="3140787"/>
    <lineage>
        <taxon>Bacteria</taxon>
        <taxon>Bacillati</taxon>
        <taxon>Actinomycetota</taxon>
        <taxon>Actinomycetes</taxon>
        <taxon>Micrococcales</taxon>
        <taxon>Brevibacteriaceae</taxon>
        <taxon>Brevibacterium</taxon>
    </lineage>
</organism>
<feature type="transmembrane region" description="Helical" evidence="10">
    <location>
        <begin position="426"/>
        <end position="449"/>
    </location>
</feature>
<feature type="transmembrane region" description="Helical" evidence="10">
    <location>
        <begin position="142"/>
        <end position="159"/>
    </location>
</feature>
<dbReference type="PANTHER" id="PTHR48086:SF6">
    <property type="entry name" value="CATION_ACETATE SYMPORTER ACTP"/>
    <property type="match status" value="1"/>
</dbReference>
<evidence type="ECO:0000256" key="1">
    <source>
        <dbReference type="ARBA" id="ARBA00004651"/>
    </source>
</evidence>
<feature type="transmembrane region" description="Helical" evidence="10">
    <location>
        <begin position="402"/>
        <end position="420"/>
    </location>
</feature>
<evidence type="ECO:0000256" key="10">
    <source>
        <dbReference type="SAM" id="Phobius"/>
    </source>
</evidence>
<proteinExistence type="inferred from homology"/>
<dbReference type="InterPro" id="IPR001734">
    <property type="entry name" value="Na/solute_symporter"/>
</dbReference>
<dbReference type="RefSeq" id="WP_350270786.1">
    <property type="nucleotide sequence ID" value="NZ_CP158281.1"/>
</dbReference>
<accession>A0AAU7UMR9</accession>
<evidence type="ECO:0000256" key="2">
    <source>
        <dbReference type="ARBA" id="ARBA00006434"/>
    </source>
</evidence>
<name>A0AAU7UMR9_9MICO</name>
<evidence type="ECO:0000256" key="5">
    <source>
        <dbReference type="ARBA" id="ARBA00022692"/>
    </source>
</evidence>
<reference evidence="11" key="1">
    <citation type="submission" date="2024-06" db="EMBL/GenBank/DDBJ databases">
        <title>Brevibacterium koreense sp. nov., isolated from jogae-jeotgal, a Korean fermented seafood.</title>
        <authorList>
            <person name="Whon T.W."/>
            <person name="Nam S."/>
            <person name="Kim Y."/>
        </authorList>
    </citation>
    <scope>NUCLEOTIDE SEQUENCE</scope>
    <source>
        <strain evidence="11">CBA3109</strain>
    </source>
</reference>
<feature type="transmembrane region" description="Helical" evidence="10">
    <location>
        <begin position="29"/>
        <end position="50"/>
    </location>
</feature>
<dbReference type="AlphaFoldDB" id="A0AAU7UMR9"/>
<dbReference type="NCBIfam" id="TIGR00813">
    <property type="entry name" value="sss"/>
    <property type="match status" value="1"/>
</dbReference>
<feature type="transmembrane region" description="Helical" evidence="10">
    <location>
        <begin position="265"/>
        <end position="287"/>
    </location>
</feature>
<keyword evidence="6" id="KW-0769">Symport</keyword>
<dbReference type="Pfam" id="PF00474">
    <property type="entry name" value="SSF"/>
    <property type="match status" value="1"/>
</dbReference>
<dbReference type="CDD" id="cd11480">
    <property type="entry name" value="SLC5sbd_u4"/>
    <property type="match status" value="1"/>
</dbReference>
<keyword evidence="3" id="KW-0813">Transport</keyword>
<evidence type="ECO:0000256" key="8">
    <source>
        <dbReference type="ARBA" id="ARBA00023136"/>
    </source>
</evidence>
<keyword evidence="7 10" id="KW-1133">Transmembrane helix</keyword>
<dbReference type="GO" id="GO:0006847">
    <property type="term" value="P:plasma membrane acetate transport"/>
    <property type="evidence" value="ECO:0007669"/>
    <property type="project" value="TreeGrafter"/>
</dbReference>
<feature type="transmembrane region" description="Helical" evidence="10">
    <location>
        <begin position="461"/>
        <end position="481"/>
    </location>
</feature>
<dbReference type="GO" id="GO:0005886">
    <property type="term" value="C:plasma membrane"/>
    <property type="evidence" value="ECO:0007669"/>
    <property type="project" value="UniProtKB-SubCell"/>
</dbReference>
<feature type="transmembrane region" description="Helical" evidence="10">
    <location>
        <begin position="493"/>
        <end position="516"/>
    </location>
</feature>
<protein>
    <submittedName>
        <fullName evidence="11">Cation acetate symporter</fullName>
    </submittedName>
</protein>
<keyword evidence="5 10" id="KW-0812">Transmembrane</keyword>
<dbReference type="GO" id="GO:0015123">
    <property type="term" value="F:acetate transmembrane transporter activity"/>
    <property type="evidence" value="ECO:0007669"/>
    <property type="project" value="TreeGrafter"/>
</dbReference>
<feature type="transmembrane region" description="Helical" evidence="10">
    <location>
        <begin position="209"/>
        <end position="228"/>
    </location>
</feature>
<keyword evidence="4" id="KW-1003">Cell membrane</keyword>
<dbReference type="InterPro" id="IPR050277">
    <property type="entry name" value="Sodium:Solute_Symporter"/>
</dbReference>
<evidence type="ECO:0000256" key="4">
    <source>
        <dbReference type="ARBA" id="ARBA00022475"/>
    </source>
</evidence>
<feature type="transmembrane region" description="Helical" evidence="10">
    <location>
        <begin position="351"/>
        <end position="381"/>
    </location>
</feature>
<dbReference type="InterPro" id="IPR038377">
    <property type="entry name" value="Na/Glc_symporter_sf"/>
</dbReference>
<sequence>MSAIAIEDLFASGLDKVSQGVTEVENNPVLNITIFAAFVAVTMFIVLRASKNNKSASDYYAGGRSFTGPQNGFAISGDYLSAASFLGICGAIAVNGYDGFLYSIGFLVAWLVALLIVAELMRNTGKFTMADVLSFRLKQRPVRMAAALSTLAVCFFYLLAQMAGAGGLVSLLMGIDSKVGQSLVVAVVGALMIIYVLVGGMKGTTWVQIVKAVLLIAGAFAMTIWVLALNGFNLSTLLASAVENSGVGEEILAPGQKYGENPLDFISLALALVLGTAGLPHVLMRFYTVPSAKEARRSVVWAIWLIGLFYLFTLVLGYGASALVGAEAIENAPGGVNSAAPLLALHLGGPVLMGFISAVAFATILAVVAGLAITAAASFAHDIYASVIKKGKVDDPDAEVKIARRTVIVIGAVAIIGGIGVQGQNIAFLVALAFAVAASANLPTIIYSLFWKRFTTRGAVWSIYGGLGSAILLIAFSPVVSGSETAMIAGADFAIFPLSNPGIISIPLGFILGWIASITDKTVESPELAAEMDVRAHTGFGAEEAVEH</sequence>